<dbReference type="Pfam" id="PF01593">
    <property type="entry name" value="Amino_oxidase"/>
    <property type="match status" value="1"/>
</dbReference>
<name>A0ABS6I317_9MICC</name>
<proteinExistence type="predicted"/>
<gene>
    <name evidence="2" type="ORF">KSW38_05485</name>
</gene>
<dbReference type="InterPro" id="IPR050703">
    <property type="entry name" value="Flavin_MAO"/>
</dbReference>
<sequence length="366" mass="38929">MDEPVEVVVVGGGVSGLNLLRNLSEAGISCRLLEARGRLGGRVLTVDAEGEPSADGFDLGPSWYWPRLQPALARLVDELKLEAFAQSSDGDVVFERMSREPAGRYTGVGSSAETMRLSGGSAALVRALSDKVVAEAIGLNSLVTGLSLETHGVDVIFRDAQGSEQSLRSRFVAFCLPPRLLEATITFNPEPETATSALWRDTPTWMAGQAKFFALYDTPFWREDGLSGTAQSMVGPMLEIHDATTESGRPALFGFLGIGPGERQSMGEEAIKEACLAQFTRLFGPQAGTPEATLFKDWAFDEFTATAQDVASSGHPAPSASWVQGAWADRIVLAGSEVSPAEAGYLAGAIEASDLAAEDLRSRLGR</sequence>
<dbReference type="Pfam" id="PF13450">
    <property type="entry name" value="NAD_binding_8"/>
    <property type="match status" value="1"/>
</dbReference>
<feature type="domain" description="Amine oxidase" evidence="1">
    <location>
        <begin position="113"/>
        <end position="360"/>
    </location>
</feature>
<dbReference type="PANTHER" id="PTHR43563">
    <property type="entry name" value="AMINE OXIDASE"/>
    <property type="match status" value="1"/>
</dbReference>
<reference evidence="2 3" key="1">
    <citation type="submission" date="2021-06" db="EMBL/GenBank/DDBJ databases">
        <authorList>
            <person name="Jeong J.W."/>
        </authorList>
    </citation>
    <scope>NUCLEOTIDE SEQUENCE [LARGE SCALE GENOMIC DNA]</scope>
    <source>
        <strain evidence="2 3">MMS21-TAE1-1</strain>
    </source>
</reference>
<evidence type="ECO:0000313" key="3">
    <source>
        <dbReference type="Proteomes" id="UP000824166"/>
    </source>
</evidence>
<organism evidence="2 3">
    <name type="scientific">Paenarthrobacter aromaticivorans</name>
    <dbReference type="NCBI Taxonomy" id="2849150"/>
    <lineage>
        <taxon>Bacteria</taxon>
        <taxon>Bacillati</taxon>
        <taxon>Actinomycetota</taxon>
        <taxon>Actinomycetes</taxon>
        <taxon>Micrococcales</taxon>
        <taxon>Micrococcaceae</taxon>
        <taxon>Paenarthrobacter</taxon>
    </lineage>
</organism>
<evidence type="ECO:0000259" key="1">
    <source>
        <dbReference type="Pfam" id="PF01593"/>
    </source>
</evidence>
<dbReference type="InterPro" id="IPR002937">
    <property type="entry name" value="Amino_oxidase"/>
</dbReference>
<keyword evidence="3" id="KW-1185">Reference proteome</keyword>
<dbReference type="EMBL" id="JAHOPC010000002">
    <property type="protein sequence ID" value="MBU8865742.1"/>
    <property type="molecule type" value="Genomic_DNA"/>
</dbReference>
<dbReference type="Proteomes" id="UP000824166">
    <property type="component" value="Unassembled WGS sequence"/>
</dbReference>
<comment type="caution">
    <text evidence="2">The sequence shown here is derived from an EMBL/GenBank/DDBJ whole genome shotgun (WGS) entry which is preliminary data.</text>
</comment>
<protein>
    <submittedName>
        <fullName evidence="2">FAD-dependent oxidoreductase</fullName>
    </submittedName>
</protein>
<evidence type="ECO:0000313" key="2">
    <source>
        <dbReference type="EMBL" id="MBU8865742.1"/>
    </source>
</evidence>
<dbReference type="RefSeq" id="WP_216923579.1">
    <property type="nucleotide sequence ID" value="NZ_JAHOPC010000002.1"/>
</dbReference>
<accession>A0ABS6I317</accession>
<dbReference type="PANTHER" id="PTHR43563:SF1">
    <property type="entry name" value="AMINE OXIDASE [FLAVIN-CONTAINING] B"/>
    <property type="match status" value="1"/>
</dbReference>